<dbReference type="InterPro" id="IPR036236">
    <property type="entry name" value="Znf_C2H2_sf"/>
</dbReference>
<keyword evidence="3" id="KW-0677">Repeat</keyword>
<dbReference type="PROSITE" id="PS00028">
    <property type="entry name" value="ZINC_FINGER_C2H2_1"/>
    <property type="match status" value="9"/>
</dbReference>
<feature type="compositionally biased region" description="Basic and acidic residues" evidence="9">
    <location>
        <begin position="1366"/>
        <end position="1382"/>
    </location>
</feature>
<dbReference type="Gene3D" id="3.40.1800.20">
    <property type="match status" value="1"/>
</dbReference>
<evidence type="ECO:0000313" key="13">
    <source>
        <dbReference type="Proteomes" id="UP000051574"/>
    </source>
</evidence>
<feature type="domain" description="C2H2-type" evidence="10">
    <location>
        <begin position="390"/>
        <end position="418"/>
    </location>
</feature>
<sequence length="1405" mass="162357">METKLCRICGKSTDNHFNIFKTEGLKIKLETCLPIVVSQHCLLPDTICKECTENVESFYTFIKNCLENLIILESQYDIHESCLKSKRKFEKGTIVDRTTKTERGIQTDEISFIGSYKESILNFPRTLEEAEKTLNQNHVDYSKYFPKAFDKDRRVNLVSYDVSEESNSENEDSNTLSISNKIAFASNGENRTSLQGVDVDNFLINKQYFDNQENRLINEITQRLNQKRKCDEILPYRTKICKYDFNSRRKNRQPKKISNKIIEDAPIFNQWNQDITNRIEAIGATSDKVLGDTRQEERLENANTIQSLPQVCLLCESQFPTPAELASHVFETHGIDMAQILASEPVMEKKKKIPNLVKIADLKNKSEISEPSLPINMDIAEEPPTLQPSYACPICPALLTNKTDLYTHLRVKHAKQASLTCGLCTQLCNSCISLSSHLETCTKQHPLTSSSKYICKVCRYSDDNSKTLENHIVVHDFILQYCRKQSKIFDPSDYIELNPNSESSPKIYTCNECTEGVFDDFKEFSAHRRSQHQIFHCDLCNKFYGRNSHLWKHVNRLHKGHPSITCQLCHKTSASKYHLAQHFSKIHSAKLFNSKPDPTNDYEDFMKQKFQGFDFQSVKQSFMRQEMLKHEQKDSFSEISEQEEENEKGDDDEKNSEKEKGQNPPKEIDSSSNLYTNIITNYTPPQNNGEFKCPKCLKGFHKKNLLKKHKKNCRPRLQKDLLTRCKTCSRIFKDRQSLTKHLINYHSEYVCEICSQKFQSKCEIVSHIRFTHPNCHLFCSCGNILRNKEDLRLHKQDHWNSFICQFCADSLPTKIKLKMHILSLHRKILSLSCGICLKLFETQHILRDHVRLVHKEHLLPLTSCTVCGKNYGSKWKTFDHLNKSHGRIFKPCKVCLEVFDSEEQLQKHYDTMHITFSQSKSSIQSTPSNEFGSIKKELCESDFEHNYENEDKNSNSDVEDAENYSGYQNMTQSDYDERTTGSKIDYSNTMDEGKISLLEKRLLGKKLPSEEQKKSSKKIKNDKKMEYSVIFPTNNTKQREFDDIESNQSPLQNSSKRTVYVNSNDPSLCEICLKTWPAKKHLWQHYIRCHKTVAATVCGICLKANESYESLQKHLRENHPTLLHGQGFGSNFICRICGRYHNASSKLKLHMAIHENFDWKILESFENTKADHPEIKIEDTLVNGYDVKEEEEEEDEAEEDKQIQPEINFESLIEEVECSSESENENVNDSEDEDQHGQNEDTSTSDPSDSDDVSEENSLESQMLQNMLIEKNMLQKQVDAIKNNNGGTPYKTETQNKIIPYDSAENGLKVTSSETEDSNSSSTDHEHDNDEYKSEIKSENGSSEDEDESQISIVTEDDEEEEENRDDSNDSSRNVFETKPEELDSAIKSISYEEENNLIYLSSYN</sequence>
<keyword evidence="5 8" id="KW-0862">Zinc</keyword>
<feature type="region of interest" description="Disordered" evidence="9">
    <location>
        <begin position="627"/>
        <end position="673"/>
    </location>
</feature>
<dbReference type="PANTHER" id="PTHR24376:SF235">
    <property type="entry name" value="C2H2-TYPE DOMAIN-CONTAINING PROTEIN"/>
    <property type="match status" value="1"/>
</dbReference>
<dbReference type="PANTHER" id="PTHR24376">
    <property type="entry name" value="ZINC FINGER PROTEIN"/>
    <property type="match status" value="1"/>
</dbReference>
<feature type="domain" description="C2H2-type" evidence="10">
    <location>
        <begin position="831"/>
        <end position="854"/>
    </location>
</feature>
<evidence type="ECO:0000256" key="1">
    <source>
        <dbReference type="ARBA" id="ARBA00004123"/>
    </source>
</evidence>
<feature type="compositionally biased region" description="Acidic residues" evidence="9">
    <location>
        <begin position="1248"/>
        <end position="1258"/>
    </location>
</feature>
<dbReference type="SUPFAM" id="SSF57667">
    <property type="entry name" value="beta-beta-alpha zinc fingers"/>
    <property type="match status" value="1"/>
</dbReference>
<evidence type="ECO:0000256" key="9">
    <source>
        <dbReference type="SAM" id="MobiDB-lite"/>
    </source>
</evidence>
<keyword evidence="4 7" id="KW-0863">Zinc-finger</keyword>
<keyword evidence="2 8" id="KW-0479">Metal-binding</keyword>
<feature type="binding site" evidence="8">
    <location>
        <position position="6"/>
    </location>
    <ligand>
        <name>Zn(2+)</name>
        <dbReference type="ChEBI" id="CHEBI:29105"/>
    </ligand>
</feature>
<evidence type="ECO:0000256" key="3">
    <source>
        <dbReference type="ARBA" id="ARBA00022737"/>
    </source>
</evidence>
<evidence type="ECO:0000256" key="2">
    <source>
        <dbReference type="ARBA" id="ARBA00022723"/>
    </source>
</evidence>
<feature type="region of interest" description="Disordered" evidence="9">
    <location>
        <begin position="968"/>
        <end position="987"/>
    </location>
</feature>
<dbReference type="InterPro" id="IPR013087">
    <property type="entry name" value="Znf_C2H2_type"/>
</dbReference>
<dbReference type="EMBL" id="LJIG01002942">
    <property type="protein sequence ID" value="KRT83998.1"/>
    <property type="molecule type" value="Genomic_DNA"/>
</dbReference>
<feature type="binding site" evidence="8">
    <location>
        <position position="9"/>
    </location>
    <ligand>
        <name>Zn(2+)</name>
        <dbReference type="ChEBI" id="CHEBI:29105"/>
    </ligand>
</feature>
<feature type="compositionally biased region" description="Acidic residues" evidence="9">
    <location>
        <begin position="1212"/>
        <end position="1234"/>
    </location>
</feature>
<evidence type="ECO:0000313" key="12">
    <source>
        <dbReference type="EMBL" id="KRT83998.1"/>
    </source>
</evidence>
<dbReference type="Proteomes" id="UP000051574">
    <property type="component" value="Unassembled WGS sequence"/>
</dbReference>
<dbReference type="InterPro" id="IPR012934">
    <property type="entry name" value="Znf_AD"/>
</dbReference>
<feature type="domain" description="ZAD" evidence="11">
    <location>
        <begin position="4"/>
        <end position="75"/>
    </location>
</feature>
<dbReference type="PROSITE" id="PS50157">
    <property type="entry name" value="ZINC_FINGER_C2H2_2"/>
    <property type="match status" value="7"/>
</dbReference>
<feature type="compositionally biased region" description="Basic and acidic residues" evidence="9">
    <location>
        <begin position="1323"/>
        <end position="1338"/>
    </location>
</feature>
<organism evidence="12 13">
    <name type="scientific">Oryctes borbonicus</name>
    <dbReference type="NCBI Taxonomy" id="1629725"/>
    <lineage>
        <taxon>Eukaryota</taxon>
        <taxon>Metazoa</taxon>
        <taxon>Ecdysozoa</taxon>
        <taxon>Arthropoda</taxon>
        <taxon>Hexapoda</taxon>
        <taxon>Insecta</taxon>
        <taxon>Pterygota</taxon>
        <taxon>Neoptera</taxon>
        <taxon>Endopterygota</taxon>
        <taxon>Coleoptera</taxon>
        <taxon>Polyphaga</taxon>
        <taxon>Scarabaeiformia</taxon>
        <taxon>Scarabaeidae</taxon>
        <taxon>Dynastinae</taxon>
        <taxon>Oryctes</taxon>
    </lineage>
</organism>
<dbReference type="Gene3D" id="3.30.160.60">
    <property type="entry name" value="Classic Zinc Finger"/>
    <property type="match status" value="6"/>
</dbReference>
<feature type="compositionally biased region" description="Basic and acidic residues" evidence="9">
    <location>
        <begin position="627"/>
        <end position="636"/>
    </location>
</feature>
<dbReference type="PROSITE" id="PS51915">
    <property type="entry name" value="ZAD"/>
    <property type="match status" value="1"/>
</dbReference>
<evidence type="ECO:0000256" key="7">
    <source>
        <dbReference type="PROSITE-ProRule" id="PRU00042"/>
    </source>
</evidence>
<feature type="compositionally biased region" description="Acidic residues" evidence="9">
    <location>
        <begin position="1342"/>
        <end position="1365"/>
    </location>
</feature>
<comment type="subcellular location">
    <subcellularLocation>
        <location evidence="1">Nucleus</location>
    </subcellularLocation>
</comment>
<evidence type="ECO:0000256" key="4">
    <source>
        <dbReference type="ARBA" id="ARBA00022771"/>
    </source>
</evidence>
<name>A0A0T6B9S3_9SCAR</name>
<evidence type="ECO:0000259" key="10">
    <source>
        <dbReference type="PROSITE" id="PS50157"/>
    </source>
</evidence>
<dbReference type="SUPFAM" id="SSF57716">
    <property type="entry name" value="Glucocorticoid receptor-like (DNA-binding domain)"/>
    <property type="match status" value="1"/>
</dbReference>
<keyword evidence="13" id="KW-1185">Reference proteome</keyword>
<dbReference type="GO" id="GO:0000978">
    <property type="term" value="F:RNA polymerase II cis-regulatory region sequence-specific DNA binding"/>
    <property type="evidence" value="ECO:0007669"/>
    <property type="project" value="TreeGrafter"/>
</dbReference>
<keyword evidence="6" id="KW-0539">Nucleus</keyword>
<comment type="caution">
    <text evidence="12">The sequence shown here is derived from an EMBL/GenBank/DDBJ whole genome shotgun (WGS) entry which is preliminary data.</text>
</comment>
<feature type="compositionally biased region" description="Acidic residues" evidence="9">
    <location>
        <begin position="1188"/>
        <end position="1199"/>
    </location>
</feature>
<dbReference type="SMART" id="SM00355">
    <property type="entry name" value="ZnF_C2H2"/>
    <property type="match status" value="18"/>
</dbReference>
<accession>A0A0T6B9S3</accession>
<reference evidence="12 13" key="1">
    <citation type="submission" date="2015-09" db="EMBL/GenBank/DDBJ databases">
        <title>Draft genome of the scarab beetle Oryctes borbonicus.</title>
        <authorList>
            <person name="Meyer J.M."/>
            <person name="Markov G.V."/>
            <person name="Baskaran P."/>
            <person name="Herrmann M."/>
            <person name="Sommer R.J."/>
            <person name="Roedelsperger C."/>
        </authorList>
    </citation>
    <scope>NUCLEOTIDE SEQUENCE [LARGE SCALE GENOMIC DNA]</scope>
    <source>
        <strain evidence="12">OB123</strain>
        <tissue evidence="12">Whole animal</tissue>
    </source>
</reference>
<feature type="domain" description="C2H2-type" evidence="10">
    <location>
        <begin position="1132"/>
        <end position="1154"/>
    </location>
</feature>
<feature type="domain" description="C2H2-type" evidence="10">
    <location>
        <begin position="691"/>
        <end position="711"/>
    </location>
</feature>
<evidence type="ECO:0000259" key="11">
    <source>
        <dbReference type="PROSITE" id="PS51915"/>
    </source>
</evidence>
<feature type="compositionally biased region" description="Polar residues" evidence="9">
    <location>
        <begin position="1282"/>
        <end position="1297"/>
    </location>
</feature>
<dbReference type="GO" id="GO:0001228">
    <property type="term" value="F:DNA-binding transcription activator activity, RNA polymerase II-specific"/>
    <property type="evidence" value="ECO:0007669"/>
    <property type="project" value="TreeGrafter"/>
</dbReference>
<feature type="binding site" evidence="8">
    <location>
        <position position="48"/>
    </location>
    <ligand>
        <name>Zn(2+)</name>
        <dbReference type="ChEBI" id="CHEBI:29105"/>
    </ligand>
</feature>
<dbReference type="GO" id="GO:0005634">
    <property type="term" value="C:nucleus"/>
    <property type="evidence" value="ECO:0007669"/>
    <property type="project" value="UniProtKB-SubCell"/>
</dbReference>
<feature type="region of interest" description="Disordered" evidence="9">
    <location>
        <begin position="1181"/>
        <end position="1388"/>
    </location>
</feature>
<evidence type="ECO:0000256" key="5">
    <source>
        <dbReference type="ARBA" id="ARBA00022833"/>
    </source>
</evidence>
<feature type="binding site" evidence="8">
    <location>
        <position position="51"/>
    </location>
    <ligand>
        <name>Zn(2+)</name>
        <dbReference type="ChEBI" id="CHEBI:29105"/>
    </ligand>
</feature>
<gene>
    <name evidence="12" type="ORF">AMK59_2473</name>
</gene>
<feature type="domain" description="C2H2-type" evidence="10">
    <location>
        <begin position="723"/>
        <end position="747"/>
    </location>
</feature>
<feature type="compositionally biased region" description="Basic and acidic residues" evidence="9">
    <location>
        <begin position="655"/>
        <end position="669"/>
    </location>
</feature>
<feature type="compositionally biased region" description="Acidic residues" evidence="9">
    <location>
        <begin position="640"/>
        <end position="654"/>
    </location>
</feature>
<feature type="domain" description="C2H2-type" evidence="10">
    <location>
        <begin position="749"/>
        <end position="772"/>
    </location>
</feature>
<dbReference type="GO" id="GO:0008270">
    <property type="term" value="F:zinc ion binding"/>
    <property type="evidence" value="ECO:0007669"/>
    <property type="project" value="UniProtKB-UniRule"/>
</dbReference>
<evidence type="ECO:0000256" key="8">
    <source>
        <dbReference type="PROSITE-ProRule" id="PRU01263"/>
    </source>
</evidence>
<evidence type="ECO:0000256" key="6">
    <source>
        <dbReference type="ARBA" id="ARBA00023242"/>
    </source>
</evidence>
<dbReference type="Pfam" id="PF07776">
    <property type="entry name" value="zf-AD"/>
    <property type="match status" value="1"/>
</dbReference>
<proteinExistence type="predicted"/>
<dbReference type="OrthoDB" id="427030at2759"/>
<protein>
    <submittedName>
        <fullName evidence="12">Zinc-finger associated domain containing protein</fullName>
    </submittedName>
</protein>
<feature type="domain" description="C2H2-type" evidence="10">
    <location>
        <begin position="535"/>
        <end position="563"/>
    </location>
</feature>
<dbReference type="SMART" id="SM00868">
    <property type="entry name" value="zf-AD"/>
    <property type="match status" value="1"/>
</dbReference>